<gene>
    <name evidence="2" type="ORF">MPRM_16160</name>
</gene>
<dbReference type="Proteomes" id="UP000467105">
    <property type="component" value="Chromosome"/>
</dbReference>
<evidence type="ECO:0000313" key="2">
    <source>
        <dbReference type="EMBL" id="BBZ44335.1"/>
    </source>
</evidence>
<organism evidence="2 3">
    <name type="scientific">Mycobacterium parmense</name>
    <dbReference type="NCBI Taxonomy" id="185642"/>
    <lineage>
        <taxon>Bacteria</taxon>
        <taxon>Bacillati</taxon>
        <taxon>Actinomycetota</taxon>
        <taxon>Actinomycetes</taxon>
        <taxon>Mycobacteriales</taxon>
        <taxon>Mycobacteriaceae</taxon>
        <taxon>Mycobacterium</taxon>
        <taxon>Mycobacterium simiae complex</taxon>
    </lineage>
</organism>
<evidence type="ECO:0000313" key="3">
    <source>
        <dbReference type="Proteomes" id="UP000467105"/>
    </source>
</evidence>
<name>A0A7I7YR70_9MYCO</name>
<accession>A0A7I7YR70</accession>
<keyword evidence="3" id="KW-1185">Reference proteome</keyword>
<dbReference type="AlphaFoldDB" id="A0A7I7YR70"/>
<dbReference type="RefSeq" id="WP_139826000.1">
    <property type="nucleotide sequence ID" value="NZ_AP022614.1"/>
</dbReference>
<dbReference type="OrthoDB" id="3539197at2"/>
<feature type="region of interest" description="Disordered" evidence="1">
    <location>
        <begin position="1"/>
        <end position="22"/>
    </location>
</feature>
<proteinExistence type="predicted"/>
<protein>
    <submittedName>
        <fullName evidence="2">Uncharacterized protein</fullName>
    </submittedName>
</protein>
<evidence type="ECO:0000256" key="1">
    <source>
        <dbReference type="SAM" id="MobiDB-lite"/>
    </source>
</evidence>
<reference evidence="2 3" key="1">
    <citation type="journal article" date="2019" name="Emerg. Microbes Infect.">
        <title>Comprehensive subspecies identification of 175 nontuberculous mycobacteria species based on 7547 genomic profiles.</title>
        <authorList>
            <person name="Matsumoto Y."/>
            <person name="Kinjo T."/>
            <person name="Motooka D."/>
            <person name="Nabeya D."/>
            <person name="Jung N."/>
            <person name="Uechi K."/>
            <person name="Horii T."/>
            <person name="Iida T."/>
            <person name="Fujita J."/>
            <person name="Nakamura S."/>
        </authorList>
    </citation>
    <scope>NUCLEOTIDE SEQUENCE [LARGE SCALE GENOMIC DNA]</scope>
    <source>
        <strain evidence="2 3">JCM 14742</strain>
    </source>
</reference>
<dbReference type="EMBL" id="AP022614">
    <property type="protein sequence ID" value="BBZ44335.1"/>
    <property type="molecule type" value="Genomic_DNA"/>
</dbReference>
<sequence length="128" mass="14248">MVDSAYKPFQPAKRPGGKPKEAPKYRVLVHRHYVDHYSRMTEAVGLQQAQQFWDHVASTPDVWPAAGTSCILRGKAGLPQGVGWSRTIHFEVSSMARVDYQHHKAFKTTDDGDAHSVVAILAINLTSH</sequence>